<evidence type="ECO:0000313" key="1">
    <source>
        <dbReference type="EMBL" id="KAK8212835.1"/>
    </source>
</evidence>
<sequence length="925" mass="101651">MPPKKSIADFFKPFAELRRNRDLDATVYDNITVASSHNRVEKAERTAPDRVASGQPKRRTPNLSADLSPAGIESTQGPKSKDSVVRTRSNETSAPSNTSRFSTPTSQKPGQIKRRLRDTTSSTREFKDASPNMHAAVRMEDTPADTAPTSELTEFTSGDVTPQDEINQAHDDFGEPERIREDQNQKSRLNVSFTSTLSSLGSRSSSPDLPDIDALPARPTKPAAAGTANRDSGGTNLSFNSLSGLSQTSSRRIVQDGVPVVTNSSDAGSEEEELQDEDDTSLDDIDDLIKRAKKRRKIALSTEPQTPALDVAQGAGPRRELRSTRQKSRPARPSRVASPPNKAYKFSLAALAKQMKKDELAEARIKDLEGAMEKVGATAESPQSSADDADVDLNEDIVKTLDDGDEDMDVADRLTHAMKRTDALIAEIRFHCFQQREEEDRHRKEFPVHSLPDTEYMRSPRDPKTRDVFLTSGFPASMARSSPLPTEVLQWMVDELPYETDELRLASYAVILRPHVCDQVPFSSIVTHDVLAKFGLRQDVLDSSNQVCDKGLPMRPARPARDVPPGLKTFFKLLATEDRCVQLIPLVDASANRRNSIPYSSTSSLLHHLMLMLIDENIQHDTDTRQALQEAIMSTLAPLRPLTRGDVYKIIRDMCDTIIPALPHPVLFHRLLTSLPSVDSHTPLLKRHLALAFTLDSLNHLPISDPTLSDSTLTARVTAQLRTSPYYAMTEATDFAALGARFAILDVAIGAGFSDFSWRKPHRSPHRSATTATATTITDIVASPAPKFENMRPGVRKAPPVEEAEAQFNTAIDTLVSQLRLVASRIKDAGAAHMRRTECKGVIERLCARLEFCVRTRVKRRKDVFGGGALGGAGVLGMKGFMDGFVRREGRGKGEVDGEGEAVGGAEADMAVLNGGFSRVTRLTW</sequence>
<proteinExistence type="predicted"/>
<comment type="caution">
    <text evidence="1">The sequence shown here is derived from an EMBL/GenBank/DDBJ whole genome shotgun (WGS) entry which is preliminary data.</text>
</comment>
<dbReference type="EMBL" id="JAMKPW020000012">
    <property type="protein sequence ID" value="KAK8212835.1"/>
    <property type="molecule type" value="Genomic_DNA"/>
</dbReference>
<dbReference type="Proteomes" id="UP001320706">
    <property type="component" value="Unassembled WGS sequence"/>
</dbReference>
<keyword evidence="2" id="KW-1185">Reference proteome</keyword>
<name>A0ACC3SG22_9PEZI</name>
<evidence type="ECO:0000313" key="2">
    <source>
        <dbReference type="Proteomes" id="UP001320706"/>
    </source>
</evidence>
<gene>
    <name evidence="1" type="ORF">M8818_003000</name>
</gene>
<organism evidence="1 2">
    <name type="scientific">Zalaria obscura</name>
    <dbReference type="NCBI Taxonomy" id="2024903"/>
    <lineage>
        <taxon>Eukaryota</taxon>
        <taxon>Fungi</taxon>
        <taxon>Dikarya</taxon>
        <taxon>Ascomycota</taxon>
        <taxon>Pezizomycotina</taxon>
        <taxon>Dothideomycetes</taxon>
        <taxon>Dothideomycetidae</taxon>
        <taxon>Dothideales</taxon>
        <taxon>Zalariaceae</taxon>
        <taxon>Zalaria</taxon>
    </lineage>
</organism>
<reference evidence="1" key="1">
    <citation type="submission" date="2024-02" db="EMBL/GenBank/DDBJ databases">
        <title>Metagenome Assembled Genome of Zalaria obscura JY119.</title>
        <authorList>
            <person name="Vighnesh L."/>
            <person name="Jagadeeshwari U."/>
            <person name="Venkata Ramana C."/>
            <person name="Sasikala C."/>
        </authorList>
    </citation>
    <scope>NUCLEOTIDE SEQUENCE</scope>
    <source>
        <strain evidence="1">JY119</strain>
    </source>
</reference>
<accession>A0ACC3SG22</accession>
<protein>
    <submittedName>
        <fullName evidence="1">Uncharacterized protein</fullName>
    </submittedName>
</protein>